<dbReference type="CDD" id="cd16274">
    <property type="entry name" value="PQQB-like_MBL-fold"/>
    <property type="match status" value="1"/>
</dbReference>
<dbReference type="SUPFAM" id="SSF56281">
    <property type="entry name" value="Metallo-hydrolase/oxidoreductase"/>
    <property type="match status" value="1"/>
</dbReference>
<protein>
    <recommendedName>
        <fullName evidence="3 6">Coenzyme PQQ synthesis protein B</fullName>
    </recommendedName>
    <alternativeName>
        <fullName evidence="6">Pyrroloquinoline quinone biosynthesis protein B</fullName>
    </alternativeName>
</protein>
<dbReference type="Proteomes" id="UP001190002">
    <property type="component" value="Unassembled WGS sequence"/>
</dbReference>
<dbReference type="EMBL" id="CATVXE010000002">
    <property type="protein sequence ID" value="CAJ0679738.1"/>
    <property type="molecule type" value="Genomic_DNA"/>
</dbReference>
<comment type="function">
    <text evidence="6">May be involved in the transport of PQQ or its precursor to the periplasm.</text>
</comment>
<comment type="pathway">
    <text evidence="1 6">Cofactor biosynthesis; pyrroloquinoline quinone biosynthesis.</text>
</comment>
<keyword evidence="11" id="KW-1185">Reference proteome</keyword>
<organism evidence="8 10">
    <name type="scientific">Ralstonia mannitolilytica</name>
    <dbReference type="NCBI Taxonomy" id="105219"/>
    <lineage>
        <taxon>Bacteria</taxon>
        <taxon>Pseudomonadati</taxon>
        <taxon>Pseudomonadota</taxon>
        <taxon>Betaproteobacteria</taxon>
        <taxon>Burkholderiales</taxon>
        <taxon>Burkholderiaceae</taxon>
        <taxon>Ralstonia</taxon>
    </lineage>
</organism>
<dbReference type="NCBIfam" id="TIGR02108">
    <property type="entry name" value="PQQ_syn_pqqB"/>
    <property type="match status" value="1"/>
</dbReference>
<evidence type="ECO:0000256" key="5">
    <source>
        <dbReference type="ARBA" id="ARBA00022905"/>
    </source>
</evidence>
<evidence type="ECO:0000313" key="11">
    <source>
        <dbReference type="Proteomes" id="UP001190452"/>
    </source>
</evidence>
<dbReference type="HAMAP" id="MF_00653">
    <property type="entry name" value="PQQ_syn_PqqB"/>
    <property type="match status" value="1"/>
</dbReference>
<keyword evidence="5 6" id="KW-0884">PQQ biosynthesis</keyword>
<dbReference type="Pfam" id="PF12706">
    <property type="entry name" value="Lactamase_B_2"/>
    <property type="match status" value="1"/>
</dbReference>
<comment type="caution">
    <text evidence="8">The sequence shown here is derived from an EMBL/GenBank/DDBJ whole genome shotgun (WGS) entry which is preliminary data.</text>
</comment>
<dbReference type="PANTHER" id="PTHR42663:SF7">
    <property type="entry name" value="COENZYME PQQ SYNTHESIS PROTEIN B"/>
    <property type="match status" value="1"/>
</dbReference>
<evidence type="ECO:0000313" key="10">
    <source>
        <dbReference type="Proteomes" id="UP001190002"/>
    </source>
</evidence>
<evidence type="ECO:0000256" key="1">
    <source>
        <dbReference type="ARBA" id="ARBA00004886"/>
    </source>
</evidence>
<proteinExistence type="inferred from homology"/>
<dbReference type="InterPro" id="IPR011842">
    <property type="entry name" value="PQQ_synth_PqqB"/>
</dbReference>
<evidence type="ECO:0000313" key="9">
    <source>
        <dbReference type="EMBL" id="CAJ0858126.1"/>
    </source>
</evidence>
<dbReference type="EMBL" id="CAUDKV010000003">
    <property type="protein sequence ID" value="CAJ0858126.1"/>
    <property type="molecule type" value="Genomic_DNA"/>
</dbReference>
<dbReference type="InterPro" id="IPR036866">
    <property type="entry name" value="RibonucZ/Hydroxyglut_hydro"/>
</dbReference>
<keyword evidence="4 6" id="KW-0813">Transport</keyword>
<evidence type="ECO:0000313" key="8">
    <source>
        <dbReference type="EMBL" id="CAJ0679738.1"/>
    </source>
</evidence>
<evidence type="ECO:0000256" key="4">
    <source>
        <dbReference type="ARBA" id="ARBA00022448"/>
    </source>
</evidence>
<accession>A0AAD2AL22</accession>
<evidence type="ECO:0000256" key="2">
    <source>
        <dbReference type="ARBA" id="ARBA00008481"/>
    </source>
</evidence>
<evidence type="ECO:0000256" key="3">
    <source>
        <dbReference type="ARBA" id="ARBA00015084"/>
    </source>
</evidence>
<evidence type="ECO:0000256" key="6">
    <source>
        <dbReference type="HAMAP-Rule" id="MF_00653"/>
    </source>
</evidence>
<feature type="domain" description="Metallo-beta-lactamase" evidence="7">
    <location>
        <begin position="51"/>
        <end position="272"/>
    </location>
</feature>
<reference evidence="8 11" key="1">
    <citation type="submission" date="2023-07" db="EMBL/GenBank/DDBJ databases">
        <authorList>
            <person name="Peeters C."/>
        </authorList>
    </citation>
    <scope>NUCLEOTIDE SEQUENCE</scope>
    <source>
        <strain evidence="9 11">R-77569</strain>
        <strain evidence="8">R-77591</strain>
    </source>
</reference>
<dbReference type="InterPro" id="IPR001279">
    <property type="entry name" value="Metallo-B-lactamas"/>
</dbReference>
<dbReference type="Gene3D" id="3.60.15.10">
    <property type="entry name" value="Ribonuclease Z/Hydroxyacylglutathione hydrolase-like"/>
    <property type="match status" value="1"/>
</dbReference>
<dbReference type="PANTHER" id="PTHR42663">
    <property type="entry name" value="HYDROLASE C777.06C-RELATED-RELATED"/>
    <property type="match status" value="1"/>
</dbReference>
<dbReference type="RefSeq" id="WP_104565679.1">
    <property type="nucleotide sequence ID" value="NZ_CATVXE010000002.1"/>
</dbReference>
<dbReference type="GO" id="GO:0018189">
    <property type="term" value="P:pyrroloquinoline quinone biosynthetic process"/>
    <property type="evidence" value="ECO:0007669"/>
    <property type="project" value="UniProtKB-UniRule"/>
</dbReference>
<dbReference type="Proteomes" id="UP001190452">
    <property type="component" value="Unassembled WGS sequence"/>
</dbReference>
<evidence type="ECO:0000259" key="7">
    <source>
        <dbReference type="Pfam" id="PF12706"/>
    </source>
</evidence>
<comment type="similarity">
    <text evidence="2 6">Belongs to the PqqB family.</text>
</comment>
<dbReference type="AlphaFoldDB" id="A0AAD2AL22"/>
<name>A0AAD2AL22_9RALS</name>
<sequence length="305" mass="33042">MTTLRVLGSAAGGGFPQWNCNCRNCDGVRRGTIRATARTQSSIALGDDAHHWIVVNASPDILAQLRNSPALQPARAPRDTGIVSVVLMDAQIDHVTGLLMLREHQQALPVYASAAVLSDLSTAFPLTRMLSHYCGLDTRVLPLDGTAFSIPPLEDVALTAVPLQSKAPPYSPSRNARRTGDNIGLRIVDRKSRKRAFYAPGLACIEPHVLDELGAADVVLVDGTCWTDDEMRMLGFSTKTAADMGHLAQSGPGGMIETLDRLPATRKILIHINNTNPILDEDSPQRRELEAHGIEVAYDGMEIRL</sequence>
<gene>
    <name evidence="6 8" type="primary">pqqB</name>
    <name evidence="9" type="ORF">R77569_01133</name>
    <name evidence="8" type="ORF">R77591_00482</name>
</gene>